<reference evidence="3 4" key="1">
    <citation type="submission" date="2020-07" db="EMBL/GenBank/DDBJ databases">
        <title>Sequencing the genomes of 1000 actinobacteria strains.</title>
        <authorList>
            <person name="Klenk H.-P."/>
        </authorList>
    </citation>
    <scope>NUCLEOTIDE SEQUENCE [LARGE SCALE GENOMIC DNA]</scope>
    <source>
        <strain evidence="3 4">DSM 19970</strain>
    </source>
</reference>
<keyword evidence="1" id="KW-0812">Transmembrane</keyword>
<feature type="transmembrane region" description="Helical" evidence="1">
    <location>
        <begin position="51"/>
        <end position="78"/>
    </location>
</feature>
<keyword evidence="1" id="KW-1133">Transmembrane helix</keyword>
<evidence type="ECO:0000313" key="4">
    <source>
        <dbReference type="Proteomes" id="UP000547973"/>
    </source>
</evidence>
<dbReference type="PROSITE" id="PS51782">
    <property type="entry name" value="LYSM"/>
    <property type="match status" value="1"/>
</dbReference>
<dbReference type="AlphaFoldDB" id="A0A7Y9Z9M6"/>
<name>A0A7Y9Z9M6_9MICO</name>
<keyword evidence="1" id="KW-0472">Membrane</keyword>
<dbReference type="RefSeq" id="WP_083972042.1">
    <property type="nucleotide sequence ID" value="NZ_BBRC01000016.1"/>
</dbReference>
<gene>
    <name evidence="3" type="ORF">BKA03_000924</name>
</gene>
<organism evidence="3 4">
    <name type="scientific">Demequina lutea</name>
    <dbReference type="NCBI Taxonomy" id="431489"/>
    <lineage>
        <taxon>Bacteria</taxon>
        <taxon>Bacillati</taxon>
        <taxon>Actinomycetota</taxon>
        <taxon>Actinomycetes</taxon>
        <taxon>Micrococcales</taxon>
        <taxon>Demequinaceae</taxon>
        <taxon>Demequina</taxon>
    </lineage>
</organism>
<keyword evidence="4" id="KW-1185">Reference proteome</keyword>
<dbReference type="Proteomes" id="UP000547973">
    <property type="component" value="Unassembled WGS sequence"/>
</dbReference>
<dbReference type="CDD" id="cd00118">
    <property type="entry name" value="LysM"/>
    <property type="match status" value="1"/>
</dbReference>
<dbReference type="Gene3D" id="3.10.350.10">
    <property type="entry name" value="LysM domain"/>
    <property type="match status" value="1"/>
</dbReference>
<evidence type="ECO:0000256" key="1">
    <source>
        <dbReference type="SAM" id="Phobius"/>
    </source>
</evidence>
<feature type="transmembrane region" description="Helical" evidence="1">
    <location>
        <begin position="7"/>
        <end position="31"/>
    </location>
</feature>
<sequence length="230" mass="22783">MRSIGRAVALVAVGGMPAIAYVLGRVAVVMWEGMHPAYVADAGVALEDGLTLLAAAVGATIAAYLALTGYAMLLGAVWRGGRAIPRALTAFSPQGWTKVTATALGLSMSAGLAAPALAADGGSTQGTSAGWVAAPVSVVADPAPASLAVGWVEADAASKETSAQASSTHIVQPGESLWRITEALLGAEASAAQIAAAWPELYEANRGSIGDNPSLIQPGTALLVPAGLGS</sequence>
<protein>
    <submittedName>
        <fullName evidence="3">Nucleoid-associated protein YgaU</fullName>
    </submittedName>
</protein>
<dbReference type="OrthoDB" id="3210682at2"/>
<accession>A0A7Y9Z9M6</accession>
<comment type="caution">
    <text evidence="3">The sequence shown here is derived from an EMBL/GenBank/DDBJ whole genome shotgun (WGS) entry which is preliminary data.</text>
</comment>
<proteinExistence type="predicted"/>
<evidence type="ECO:0000313" key="3">
    <source>
        <dbReference type="EMBL" id="NYI40805.1"/>
    </source>
</evidence>
<feature type="domain" description="LysM" evidence="2">
    <location>
        <begin position="167"/>
        <end position="224"/>
    </location>
</feature>
<dbReference type="InterPro" id="IPR018392">
    <property type="entry name" value="LysM"/>
</dbReference>
<evidence type="ECO:0000259" key="2">
    <source>
        <dbReference type="PROSITE" id="PS51782"/>
    </source>
</evidence>
<dbReference type="InterPro" id="IPR036779">
    <property type="entry name" value="LysM_dom_sf"/>
</dbReference>
<dbReference type="EMBL" id="JACBZO010000001">
    <property type="protein sequence ID" value="NYI40805.1"/>
    <property type="molecule type" value="Genomic_DNA"/>
</dbReference>